<sequence>MNKTNPPCHRKKLNTVIGLLLGGSSLVAQAAWSAAIEEVVVTAQKRAQSSRDVGIAMTAFQGDSLRESLIFSSTDIASQTPGLDIVGVEGTNVPTFTMRGVGLNEPNVNASSSVAIYMDEVYLSSPALANFALYDLERVEVLKGPQGTLYGRNTTGGAVKFVTRKPTEEFESYLTVTGGRWSQLDIEGSISGPLSESTQGRLTFLRKSRDGYVDNTNPGYRDQGEIDLWSLRGQLQFQPAEGWDINLLVHSSKDKSDPSLSQAMTVGTFDPNPVGQIDIGFGPQNVYTTCVPNGDSRAWQEGGAYDGCQMSQNLVPLNQQQAQDAGTAVGEMYTGVYGKPFQRGDTIRPRRDNEFLGLALTASWDMEFATFSSITAYNALDLNTPQQDLDGGPLEAWTSEERHDLSSFSQEFRLVSEPGQLVDWVAGITYSDDRIEGNPWRVFNARDLQFQVGLGPEQFTFLPFNTVTWVAWEENIAAAAAYGHTAWHLTDKLDLQIGVRYTHEERDFEKTVFDENPNGGSLLGGGYLLAGVDGSVPFADEDTWNDISGKVGLDYRLNDDWLLYVAYSKGFKSGGFSGGFQTRPEEAAGFDEEEVYSAELGFKASLLESSLILEAAVFDYDYRDIQLFTIDVVDGVSVSRLDNAGDAEVTGLEFQAHWRPASGLDVKAGGAWLDTTIPEYRSGQPIYGDQLPNSPEYTFNLQTRYEWNMTGGVIANVNVLGNWRDDTYLSGRNEPLSLSKSYWLWNASTGVSWGERQQNDLTVWVRNLEDEQYIVSYLDLNIYGLTSLNFGTPRTFGVSYTYRWD</sequence>
<dbReference type="GO" id="GO:0006826">
    <property type="term" value="P:iron ion transport"/>
    <property type="evidence" value="ECO:0007669"/>
    <property type="project" value="UniProtKB-KW"/>
</dbReference>
<evidence type="ECO:0000256" key="1">
    <source>
        <dbReference type="ARBA" id="ARBA00004571"/>
    </source>
</evidence>
<dbReference type="SUPFAM" id="SSF56935">
    <property type="entry name" value="Porins"/>
    <property type="match status" value="1"/>
</dbReference>
<keyword evidence="4" id="KW-0410">Iron transport</keyword>
<evidence type="ECO:0000256" key="4">
    <source>
        <dbReference type="ARBA" id="ARBA00022496"/>
    </source>
</evidence>
<evidence type="ECO:0000256" key="13">
    <source>
        <dbReference type="SAM" id="SignalP"/>
    </source>
</evidence>
<dbReference type="InterPro" id="IPR039426">
    <property type="entry name" value="TonB-dep_rcpt-like"/>
</dbReference>
<evidence type="ECO:0000259" key="15">
    <source>
        <dbReference type="Pfam" id="PF07715"/>
    </source>
</evidence>
<dbReference type="InterPro" id="IPR036942">
    <property type="entry name" value="Beta-barrel_TonB_sf"/>
</dbReference>
<keyword evidence="2 11" id="KW-0813">Transport</keyword>
<comment type="subcellular location">
    <subcellularLocation>
        <location evidence="1 11">Cell outer membrane</location>
        <topology evidence="1 11">Multi-pass membrane protein</topology>
    </subcellularLocation>
</comment>
<evidence type="ECO:0000256" key="5">
    <source>
        <dbReference type="ARBA" id="ARBA00022692"/>
    </source>
</evidence>
<keyword evidence="3 11" id="KW-1134">Transmembrane beta strand</keyword>
<protein>
    <submittedName>
        <fullName evidence="16">TonB-dependent receptor</fullName>
    </submittedName>
</protein>
<keyword evidence="16" id="KW-0675">Receptor</keyword>
<evidence type="ECO:0000256" key="2">
    <source>
        <dbReference type="ARBA" id="ARBA00022448"/>
    </source>
</evidence>
<gene>
    <name evidence="16" type="ORF">JYP50_12945</name>
</gene>
<organism evidence="16 17">
    <name type="scientific">Parahaliea mediterranea</name>
    <dbReference type="NCBI Taxonomy" id="651086"/>
    <lineage>
        <taxon>Bacteria</taxon>
        <taxon>Pseudomonadati</taxon>
        <taxon>Pseudomonadota</taxon>
        <taxon>Gammaproteobacteria</taxon>
        <taxon>Cellvibrionales</taxon>
        <taxon>Halieaceae</taxon>
        <taxon>Parahaliea</taxon>
    </lineage>
</organism>
<dbReference type="Gene3D" id="2.40.170.20">
    <property type="entry name" value="TonB-dependent receptor, beta-barrel domain"/>
    <property type="match status" value="2"/>
</dbReference>
<keyword evidence="6" id="KW-0408">Iron</keyword>
<dbReference type="PANTHER" id="PTHR32552:SF81">
    <property type="entry name" value="TONB-DEPENDENT OUTER MEMBRANE RECEPTOR"/>
    <property type="match status" value="1"/>
</dbReference>
<keyword evidence="13" id="KW-0732">Signal</keyword>
<keyword evidence="9 11" id="KW-0472">Membrane</keyword>
<evidence type="ECO:0000256" key="6">
    <source>
        <dbReference type="ARBA" id="ARBA00023004"/>
    </source>
</evidence>
<dbReference type="EMBL" id="JAFKCZ010000008">
    <property type="protein sequence ID" value="MBN7797509.1"/>
    <property type="molecule type" value="Genomic_DNA"/>
</dbReference>
<feature type="chain" id="PRO_5037841380" evidence="13">
    <location>
        <begin position="31"/>
        <end position="805"/>
    </location>
</feature>
<evidence type="ECO:0000256" key="9">
    <source>
        <dbReference type="ARBA" id="ARBA00023136"/>
    </source>
</evidence>
<evidence type="ECO:0000256" key="7">
    <source>
        <dbReference type="ARBA" id="ARBA00023065"/>
    </source>
</evidence>
<dbReference type="GO" id="GO:0009279">
    <property type="term" value="C:cell outer membrane"/>
    <property type="evidence" value="ECO:0007669"/>
    <property type="project" value="UniProtKB-SubCell"/>
</dbReference>
<dbReference type="RefSeq" id="WP_206560952.1">
    <property type="nucleotide sequence ID" value="NZ_JAFKCZ010000008.1"/>
</dbReference>
<evidence type="ECO:0000256" key="3">
    <source>
        <dbReference type="ARBA" id="ARBA00022452"/>
    </source>
</evidence>
<dbReference type="PANTHER" id="PTHR32552">
    <property type="entry name" value="FERRICHROME IRON RECEPTOR-RELATED"/>
    <property type="match status" value="1"/>
</dbReference>
<evidence type="ECO:0000313" key="17">
    <source>
        <dbReference type="Proteomes" id="UP000664303"/>
    </source>
</evidence>
<keyword evidence="5 11" id="KW-0812">Transmembrane</keyword>
<keyword evidence="10 11" id="KW-0998">Cell outer membrane</keyword>
<accession>A0A939DFZ9</accession>
<feature type="domain" description="TonB-dependent receptor-like beta-barrel" evidence="14">
    <location>
        <begin position="334"/>
        <end position="768"/>
    </location>
</feature>
<keyword evidence="8 12" id="KW-0798">TonB box</keyword>
<keyword evidence="7" id="KW-0406">Ion transport</keyword>
<evidence type="ECO:0000256" key="12">
    <source>
        <dbReference type="RuleBase" id="RU003357"/>
    </source>
</evidence>
<dbReference type="Pfam" id="PF07715">
    <property type="entry name" value="Plug"/>
    <property type="match status" value="1"/>
</dbReference>
<name>A0A939DFZ9_9GAMM</name>
<evidence type="ECO:0000259" key="14">
    <source>
        <dbReference type="Pfam" id="PF00593"/>
    </source>
</evidence>
<proteinExistence type="inferred from homology"/>
<comment type="caution">
    <text evidence="16">The sequence shown here is derived from an EMBL/GenBank/DDBJ whole genome shotgun (WGS) entry which is preliminary data.</text>
</comment>
<keyword evidence="17" id="KW-1185">Reference proteome</keyword>
<evidence type="ECO:0000256" key="11">
    <source>
        <dbReference type="PROSITE-ProRule" id="PRU01360"/>
    </source>
</evidence>
<dbReference type="AlphaFoldDB" id="A0A939DFZ9"/>
<comment type="similarity">
    <text evidence="11 12">Belongs to the TonB-dependent receptor family.</text>
</comment>
<evidence type="ECO:0000256" key="8">
    <source>
        <dbReference type="ARBA" id="ARBA00023077"/>
    </source>
</evidence>
<dbReference type="InterPro" id="IPR000531">
    <property type="entry name" value="Beta-barrel_TonB"/>
</dbReference>
<evidence type="ECO:0000256" key="10">
    <source>
        <dbReference type="ARBA" id="ARBA00023237"/>
    </source>
</evidence>
<dbReference type="PROSITE" id="PS52016">
    <property type="entry name" value="TONB_DEPENDENT_REC_3"/>
    <property type="match status" value="1"/>
</dbReference>
<reference evidence="16" key="1">
    <citation type="submission" date="2021-02" db="EMBL/GenBank/DDBJ databases">
        <title>PHA producing bacteria isolated from coastal sediment in Guangdong, Shenzhen.</title>
        <authorList>
            <person name="Zheng W."/>
            <person name="Yu S."/>
            <person name="Huang Y."/>
        </authorList>
    </citation>
    <scope>NUCLEOTIDE SEQUENCE</scope>
    <source>
        <strain evidence="16">TN14-10</strain>
    </source>
</reference>
<feature type="domain" description="TonB-dependent receptor plug" evidence="15">
    <location>
        <begin position="51"/>
        <end position="158"/>
    </location>
</feature>
<evidence type="ECO:0000313" key="16">
    <source>
        <dbReference type="EMBL" id="MBN7797509.1"/>
    </source>
</evidence>
<dbReference type="InterPro" id="IPR012910">
    <property type="entry name" value="Plug_dom"/>
</dbReference>
<feature type="signal peptide" evidence="13">
    <location>
        <begin position="1"/>
        <end position="30"/>
    </location>
</feature>
<dbReference type="Pfam" id="PF00593">
    <property type="entry name" value="TonB_dep_Rec_b-barrel"/>
    <property type="match status" value="1"/>
</dbReference>
<dbReference type="Proteomes" id="UP000664303">
    <property type="component" value="Unassembled WGS sequence"/>
</dbReference>